<organism evidence="3">
    <name type="scientific">metagenome</name>
    <dbReference type="NCBI Taxonomy" id="256318"/>
    <lineage>
        <taxon>unclassified sequences</taxon>
        <taxon>metagenomes</taxon>
    </lineage>
</organism>
<name>A0A2P2CEB9_9ZZZZ</name>
<sequence>MFDQLSGCSSGSAVSGVSAPLRASDVHGWATGLAGLDRAVDDAELIAQLRALEDLKAAACAQQARIAVAFAESQEASRRPAHRAAGVAAQVALARRESPHRGGRLLGLARALVGEMPRTLQALESGQINEWRATLIVRETACVSRHDRTAIDAELWASSERVTTLGDRALAAEVRRMSYRVDPQAVVARARRAESERSVSLRPAPDTMTYLTALLPVAQGVAAYAALNHAADVARASGDSRARGQVMADTFVERVTGQRDASDVPVTVNLVMTDTSLLGGSADDDDSEPGQLTGYGPIPAGVARHLVAGATKTQRAWVRRLYQRDARLVALESRARLFPQGIADFIDLRDRQCRTPWCDAPIRHHDHVRAYADGGSTASPNGQGLCEACNYIKEEPGWRARPGPDGVITTTTPTGARYESPEPRLPVPRRSRLHPIDALRLVLLEYEAA</sequence>
<evidence type="ECO:0000313" key="3">
    <source>
        <dbReference type="EMBL" id="CUR60316.1"/>
    </source>
</evidence>
<dbReference type="InterPro" id="IPR003615">
    <property type="entry name" value="HNH_nuc"/>
</dbReference>
<dbReference type="Pfam" id="PF02720">
    <property type="entry name" value="DUF222"/>
    <property type="match status" value="1"/>
</dbReference>
<feature type="region of interest" description="Disordered" evidence="1">
    <location>
        <begin position="410"/>
        <end position="429"/>
    </location>
</feature>
<protein>
    <recommendedName>
        <fullName evidence="2">DUF222 domain-containing protein</fullName>
    </recommendedName>
</protein>
<gene>
    <name evidence="3" type="ORF">NOCA2740001</name>
</gene>
<accession>A0A2P2CEB9</accession>
<evidence type="ECO:0000259" key="2">
    <source>
        <dbReference type="Pfam" id="PF02720"/>
    </source>
</evidence>
<proteinExistence type="predicted"/>
<evidence type="ECO:0000256" key="1">
    <source>
        <dbReference type="SAM" id="MobiDB-lite"/>
    </source>
</evidence>
<dbReference type="AlphaFoldDB" id="A0A2P2CEB9"/>
<reference evidence="3" key="1">
    <citation type="submission" date="2015-08" db="EMBL/GenBank/DDBJ databases">
        <authorList>
            <person name="Babu N.S."/>
            <person name="Beckwith C.J."/>
            <person name="Beseler K.G."/>
            <person name="Brison A."/>
            <person name="Carone J.V."/>
            <person name="Caskin T.P."/>
            <person name="Diamond M."/>
            <person name="Durham M.E."/>
            <person name="Foxe J.M."/>
            <person name="Go M."/>
            <person name="Henderson B.A."/>
            <person name="Jones I.B."/>
            <person name="McGettigan J.A."/>
            <person name="Micheletti S.J."/>
            <person name="Nasrallah M.E."/>
            <person name="Ortiz D."/>
            <person name="Piller C.R."/>
            <person name="Privatt S.R."/>
            <person name="Schneider S.L."/>
            <person name="Sharp S."/>
            <person name="Smith T.C."/>
            <person name="Stanton J.D."/>
            <person name="Ullery H.E."/>
            <person name="Wilson R.J."/>
            <person name="Serrano M.G."/>
            <person name="Buck G."/>
            <person name="Lee V."/>
            <person name="Wang Y."/>
            <person name="Carvalho R."/>
            <person name="Voegtly L."/>
            <person name="Shi R."/>
            <person name="Duckworth R."/>
            <person name="Johnson A."/>
            <person name="Loviza R."/>
            <person name="Walstead R."/>
            <person name="Shah Z."/>
            <person name="Kiflezghi M."/>
            <person name="Wade K."/>
            <person name="Ball S.L."/>
            <person name="Bradley K.W."/>
            <person name="Asai D.J."/>
            <person name="Bowman C.A."/>
            <person name="Russell D.A."/>
            <person name="Pope W.H."/>
            <person name="Jacobs-Sera D."/>
            <person name="Hendrix R.W."/>
            <person name="Hatfull G.F."/>
        </authorList>
    </citation>
    <scope>NUCLEOTIDE SEQUENCE</scope>
</reference>
<feature type="domain" description="DUF222" evidence="2">
    <location>
        <begin position="50"/>
        <end position="350"/>
    </location>
</feature>
<dbReference type="InterPro" id="IPR003870">
    <property type="entry name" value="DUF222"/>
</dbReference>
<dbReference type="EMBL" id="CZKA01000072">
    <property type="protein sequence ID" value="CUR60316.1"/>
    <property type="molecule type" value="Genomic_DNA"/>
</dbReference>
<dbReference type="CDD" id="cd00085">
    <property type="entry name" value="HNHc"/>
    <property type="match status" value="1"/>
</dbReference>